<evidence type="ECO:0000256" key="1">
    <source>
        <dbReference type="SAM" id="Phobius"/>
    </source>
</evidence>
<evidence type="ECO:0000259" key="3">
    <source>
        <dbReference type="Pfam" id="PF21327"/>
    </source>
</evidence>
<dbReference type="Pfam" id="PF21327">
    <property type="entry name" value="GspA_C39-like"/>
    <property type="match status" value="1"/>
</dbReference>
<dbReference type="PANTHER" id="PTHR35894:SF7">
    <property type="entry name" value="GENERAL SECRETION PATHWAY PROTEIN A-RELATED"/>
    <property type="match status" value="1"/>
</dbReference>
<dbReference type="Proteomes" id="UP000243401">
    <property type="component" value="Unassembled WGS sequence"/>
</dbReference>
<dbReference type="RefSeq" id="WP_000107571.1">
    <property type="nucleotide sequence ID" value="NZ_ADJX01000009.1"/>
</dbReference>
<accession>A0AAJ3TYT7</accession>
<dbReference type="Gene3D" id="1.10.101.10">
    <property type="entry name" value="PGBD-like superfamily/PGBD"/>
    <property type="match status" value="1"/>
</dbReference>
<sequence length="489" mass="55218">MSTRREVILAWLREENRSWRICYLSGEAGSGKSWLAKQLQNDTHRRVITLSLVVSWQGKAAWVVIDDNANKEGSRDLAWRRDEMGVELLRTFQQVESRNPLIIVENAHLNHRCVLDDIQRARSLIPDCQFLLVGRSNRKVERYVEARGIEIITSGALAEHELRQSILEGHHIDQPDALLTSKVLKRIAALCRGDRRRLAQAGETICLLQQSEQTSAFTAKQWRTIYRALGDKRSRKMCWAGGMSGTVIALVGGWLMLSSFISPLPIPSWLMPVAPSIKEEMTQDIFRTVMRDSDALSVLYGVWGYDVPADSAWCDHAIRAGLTCKSGKASLQALIDQNLPWIASLNVANKKLPVVVIRVGDDSIDVLIGQQTWTLTRKWFETVWAGDYLLLLKMSPEGESTITRDSSEEEILWLETMLNRALHISTEPSTEWRPLLVEKIKQFQKINHLKADGVVGSSTLVHLWQVAGESAYLYRDEANISPDETGKGK</sequence>
<dbReference type="SUPFAM" id="SSF52540">
    <property type="entry name" value="P-loop containing nucleoside triphosphate hydrolases"/>
    <property type="match status" value="1"/>
</dbReference>
<dbReference type="InterPro" id="IPR027417">
    <property type="entry name" value="P-loop_NTPase"/>
</dbReference>
<feature type="domain" description="Peptidoglycan binding-like" evidence="2">
    <location>
        <begin position="408"/>
        <end position="462"/>
    </location>
</feature>
<dbReference type="Gene3D" id="3.90.70.10">
    <property type="entry name" value="Cysteine proteinases"/>
    <property type="match status" value="1"/>
</dbReference>
<dbReference type="AlphaFoldDB" id="A0AAJ3TYT7"/>
<keyword evidence="1" id="KW-0472">Membrane</keyword>
<name>A0AAJ3TYT7_ECOLX</name>
<reference evidence="4 5" key="1">
    <citation type="submission" date="2010-04" db="EMBL/GenBank/DDBJ databases">
        <title>The Genome Sequence of Escherichia coli H605.</title>
        <authorList>
            <consortium name="The Broad Institute Genome Sequencing Platform"/>
            <consortium name="The Broad Institute Genome Sequencing Center for Infectious Disease"/>
            <person name="Feldgarden M."/>
            <person name="Gordon D.M."/>
            <person name="Johnson J.R."/>
            <person name="Johnston B.D."/>
            <person name="Young S."/>
            <person name="Zeng Q."/>
            <person name="Koehrsen M."/>
            <person name="Alvarado L."/>
            <person name="Berlin A.M."/>
            <person name="Borenstein D."/>
            <person name="Chapman S.B."/>
            <person name="Chen Z."/>
            <person name="Engels R."/>
            <person name="Freedman E."/>
            <person name="Gellesch M."/>
            <person name="Goldberg J."/>
            <person name="Griggs A."/>
            <person name="Gujja S."/>
            <person name="Heilman E.R."/>
            <person name="Heiman D.I."/>
            <person name="Hepburn T.A."/>
            <person name="Howarth C."/>
            <person name="Jen D."/>
            <person name="Larson L."/>
            <person name="Mehta T."/>
            <person name="Park D."/>
            <person name="Pearson M."/>
            <person name="Richards J."/>
            <person name="Roberts A."/>
            <person name="Saif S."/>
            <person name="Shea T.D."/>
            <person name="Shenoy N."/>
            <person name="Sisk P."/>
            <person name="Stolte C."/>
            <person name="Sykes S.N."/>
            <person name="Walk T."/>
            <person name="White J."/>
            <person name="Yandava C."/>
            <person name="Haas B."/>
            <person name="Henn M.R."/>
            <person name="Nusbaum C."/>
            <person name="Birren B."/>
        </authorList>
    </citation>
    <scope>NUCLEOTIDE SEQUENCE [LARGE SCALE GENOMIC DNA]</scope>
    <source>
        <strain evidence="4 5">H605</strain>
    </source>
</reference>
<keyword evidence="1" id="KW-1133">Transmembrane helix</keyword>
<dbReference type="InterPro" id="IPR002477">
    <property type="entry name" value="Peptidoglycan-bd-like"/>
</dbReference>
<organism evidence="4 5">
    <name type="scientific">Escherichia coli H605</name>
    <dbReference type="NCBI Taxonomy" id="656410"/>
    <lineage>
        <taxon>Bacteria</taxon>
        <taxon>Pseudomonadati</taxon>
        <taxon>Pseudomonadota</taxon>
        <taxon>Gammaproteobacteria</taxon>
        <taxon>Enterobacterales</taxon>
        <taxon>Enterobacteriaceae</taxon>
        <taxon>Escherichia</taxon>
    </lineage>
</organism>
<dbReference type="InterPro" id="IPR036366">
    <property type="entry name" value="PGBDSf"/>
</dbReference>
<evidence type="ECO:0000313" key="5">
    <source>
        <dbReference type="Proteomes" id="UP000243401"/>
    </source>
</evidence>
<proteinExistence type="predicted"/>
<dbReference type="EMBL" id="ADJX01000009">
    <property type="protein sequence ID" value="OSL45777.1"/>
    <property type="molecule type" value="Genomic_DNA"/>
</dbReference>
<comment type="caution">
    <text evidence="4">The sequence shown here is derived from an EMBL/GenBank/DDBJ whole genome shotgun (WGS) entry which is preliminary data.</text>
</comment>
<gene>
    <name evidence="4" type="ORF">EATG_03540</name>
</gene>
<protein>
    <submittedName>
        <fullName evidence="4">General secretion pathway protein A</fullName>
    </submittedName>
</protein>
<dbReference type="InterPro" id="IPR036365">
    <property type="entry name" value="PGBD-like_sf"/>
</dbReference>
<dbReference type="Pfam" id="PF01471">
    <property type="entry name" value="PG_binding_1"/>
    <property type="match status" value="1"/>
</dbReference>
<evidence type="ECO:0000259" key="2">
    <source>
        <dbReference type="Pfam" id="PF01471"/>
    </source>
</evidence>
<feature type="transmembrane region" description="Helical" evidence="1">
    <location>
        <begin position="237"/>
        <end position="257"/>
    </location>
</feature>
<feature type="domain" description="General secretion pathway protein A peptidase C39-like" evidence="3">
    <location>
        <begin position="299"/>
        <end position="389"/>
    </location>
</feature>
<dbReference type="SUPFAM" id="SSF47090">
    <property type="entry name" value="PGBD-like"/>
    <property type="match status" value="1"/>
</dbReference>
<keyword evidence="1" id="KW-0812">Transmembrane</keyword>
<dbReference type="InterPro" id="IPR048809">
    <property type="entry name" value="GspA_C39-like"/>
</dbReference>
<evidence type="ECO:0000313" key="4">
    <source>
        <dbReference type="EMBL" id="OSL45777.1"/>
    </source>
</evidence>
<dbReference type="InterPro" id="IPR052026">
    <property type="entry name" value="ExeA_AAA_ATPase_DNA-bind"/>
</dbReference>
<dbReference type="PANTHER" id="PTHR35894">
    <property type="entry name" value="GENERAL SECRETION PATHWAY PROTEIN A-RELATED"/>
    <property type="match status" value="1"/>
</dbReference>